<dbReference type="InterPro" id="IPR001683">
    <property type="entry name" value="PX_dom"/>
</dbReference>
<dbReference type="PANTHER" id="PTHR45949">
    <property type="entry name" value="SORTING NEXIN-4"/>
    <property type="match status" value="1"/>
</dbReference>
<evidence type="ECO:0000256" key="1">
    <source>
        <dbReference type="ARBA" id="ARBA00004481"/>
    </source>
</evidence>
<dbReference type="GO" id="GO:0000407">
    <property type="term" value="C:phagophore assembly site"/>
    <property type="evidence" value="ECO:0007669"/>
    <property type="project" value="TreeGrafter"/>
</dbReference>
<dbReference type="Gene3D" id="3.30.1520.10">
    <property type="entry name" value="Phox-like domain"/>
    <property type="match status" value="1"/>
</dbReference>
<feature type="domain" description="PX" evidence="13">
    <location>
        <begin position="78"/>
        <end position="200"/>
    </location>
</feature>
<evidence type="ECO:0000313" key="14">
    <source>
        <dbReference type="EMBL" id="ORY80271.1"/>
    </source>
</evidence>
<dbReference type="STRING" id="106004.A0A1Y2F8P8"/>
<evidence type="ECO:0000313" key="15">
    <source>
        <dbReference type="Proteomes" id="UP000193467"/>
    </source>
</evidence>
<comment type="similarity">
    <text evidence="3">Belongs to the sorting nexin family.</text>
</comment>
<evidence type="ECO:0000256" key="5">
    <source>
        <dbReference type="ARBA" id="ARBA00022490"/>
    </source>
</evidence>
<protein>
    <recommendedName>
        <fullName evidence="10">Sorting nexin-4</fullName>
    </recommendedName>
    <alternativeName>
        <fullName evidence="11">Autophagy-related protein 24</fullName>
    </alternativeName>
</protein>
<evidence type="ECO:0000256" key="4">
    <source>
        <dbReference type="ARBA" id="ARBA00022448"/>
    </source>
</evidence>
<sequence length="473" mass="52660">MQSHGQDTAGDGDDFGSVAWETAPTASTAAEPLSASQGDLQDVTQYQSLGYDHQSDPTSVVASSSHPDPHPSLSNTPVHSAQVKDGKVELEGTSETFVSYLVTAKTDLPIYTSKAPSSRRRFQDFVFMRDLLTRDFPACVVPPLPDKHRMEYVVGDRFSADFIERRRVDLQRFLERLSRHPKLSRTSIFQNFLESTEWNVYKHKQLANSSDPEPPSGLLDNLSDTLLNAFTKVKKPDERFVEIRANLDQFEEGLASIERLGARSKTRLGDLSGDYEDMAMSVQGLGYLESGITDPLMRFERALVEFGSSVRENAGMASDPFLEHLHSLLAYSASFKSVLKLRDQKQLDFEELSQYLSNVATERDRLAGGYGYGMGLGSYFKEKVESLRGGEADGSKEARLIRLDAKIKELQDAVIHSQDTSQAFNEEVLAEHAVFRLIKRAEMKELLGSFADGQIAMHKASQAAWDKMIPKGA</sequence>
<dbReference type="GO" id="GO:0061709">
    <property type="term" value="P:reticulophagy"/>
    <property type="evidence" value="ECO:0007669"/>
    <property type="project" value="TreeGrafter"/>
</dbReference>
<keyword evidence="7" id="KW-0072">Autophagy</keyword>
<dbReference type="FunCoup" id="A0A1Y2F8P8">
    <property type="interactions" value="164"/>
</dbReference>
<accession>A0A1Y2F8P8</accession>
<dbReference type="GO" id="GO:0005769">
    <property type="term" value="C:early endosome"/>
    <property type="evidence" value="ECO:0007669"/>
    <property type="project" value="TreeGrafter"/>
</dbReference>
<reference evidence="14 15" key="1">
    <citation type="submission" date="2016-07" db="EMBL/GenBank/DDBJ databases">
        <title>Pervasive Adenine N6-methylation of Active Genes in Fungi.</title>
        <authorList>
            <consortium name="DOE Joint Genome Institute"/>
            <person name="Mondo S.J."/>
            <person name="Dannebaum R.O."/>
            <person name="Kuo R.C."/>
            <person name="Labutti K."/>
            <person name="Haridas S."/>
            <person name="Kuo A."/>
            <person name="Salamov A."/>
            <person name="Ahrendt S.R."/>
            <person name="Lipzen A."/>
            <person name="Sullivan W."/>
            <person name="Andreopoulos W.B."/>
            <person name="Clum A."/>
            <person name="Lindquist E."/>
            <person name="Daum C."/>
            <person name="Ramamoorthy G.K."/>
            <person name="Gryganskyi A."/>
            <person name="Culley D."/>
            <person name="Magnuson J.K."/>
            <person name="James T.Y."/>
            <person name="O'Malley M.A."/>
            <person name="Stajich J.E."/>
            <person name="Spatafora J.W."/>
            <person name="Visel A."/>
            <person name="Grigoriev I.V."/>
        </authorList>
    </citation>
    <scope>NUCLEOTIDE SEQUENCE [LARGE SCALE GENOMIC DNA]</scope>
    <source>
        <strain evidence="14 15">62-1032</strain>
    </source>
</reference>
<evidence type="ECO:0000259" key="13">
    <source>
        <dbReference type="PROSITE" id="PS50195"/>
    </source>
</evidence>
<evidence type="ECO:0000256" key="7">
    <source>
        <dbReference type="ARBA" id="ARBA00023006"/>
    </source>
</evidence>
<evidence type="ECO:0000256" key="12">
    <source>
        <dbReference type="SAM" id="MobiDB-lite"/>
    </source>
</evidence>
<keyword evidence="15" id="KW-1185">Reference proteome</keyword>
<keyword evidence="8" id="KW-0446">Lipid-binding</keyword>
<dbReference type="PROSITE" id="PS50195">
    <property type="entry name" value="PX"/>
    <property type="match status" value="1"/>
</dbReference>
<evidence type="ECO:0000256" key="10">
    <source>
        <dbReference type="ARBA" id="ARBA00040748"/>
    </source>
</evidence>
<dbReference type="GO" id="GO:0032456">
    <property type="term" value="P:endocytic recycling"/>
    <property type="evidence" value="ECO:0007669"/>
    <property type="project" value="TreeGrafter"/>
</dbReference>
<organism evidence="14 15">
    <name type="scientific">Leucosporidium creatinivorum</name>
    <dbReference type="NCBI Taxonomy" id="106004"/>
    <lineage>
        <taxon>Eukaryota</taxon>
        <taxon>Fungi</taxon>
        <taxon>Dikarya</taxon>
        <taxon>Basidiomycota</taxon>
        <taxon>Pucciniomycotina</taxon>
        <taxon>Microbotryomycetes</taxon>
        <taxon>Leucosporidiales</taxon>
        <taxon>Leucosporidium</taxon>
    </lineage>
</organism>
<gene>
    <name evidence="14" type="ORF">BCR35DRAFT_279224</name>
</gene>
<feature type="compositionally biased region" description="Polar residues" evidence="12">
    <location>
        <begin position="37"/>
        <end position="48"/>
    </location>
</feature>
<proteinExistence type="inferred from homology"/>
<dbReference type="PANTHER" id="PTHR45949:SF2">
    <property type="entry name" value="SORTING NEXIN-4"/>
    <property type="match status" value="1"/>
</dbReference>
<dbReference type="InterPro" id="IPR027267">
    <property type="entry name" value="AH/BAR_dom_sf"/>
</dbReference>
<feature type="compositionally biased region" description="Low complexity" evidence="12">
    <location>
        <begin position="59"/>
        <end position="74"/>
    </location>
</feature>
<keyword evidence="9" id="KW-0472">Membrane</keyword>
<dbReference type="GO" id="GO:0010008">
    <property type="term" value="C:endosome membrane"/>
    <property type="evidence" value="ECO:0007669"/>
    <property type="project" value="UniProtKB-SubCell"/>
</dbReference>
<evidence type="ECO:0000256" key="3">
    <source>
        <dbReference type="ARBA" id="ARBA00010883"/>
    </source>
</evidence>
<dbReference type="EMBL" id="MCGR01000025">
    <property type="protein sequence ID" value="ORY80271.1"/>
    <property type="molecule type" value="Genomic_DNA"/>
</dbReference>
<evidence type="ECO:0000256" key="11">
    <source>
        <dbReference type="ARBA" id="ARBA00041273"/>
    </source>
</evidence>
<comment type="subcellular location">
    <subcellularLocation>
        <location evidence="2">Cytoplasm</location>
    </subcellularLocation>
    <subcellularLocation>
        <location evidence="1">Endosome membrane</location>
        <topology evidence="1">Peripheral membrane protein</topology>
    </subcellularLocation>
</comment>
<keyword evidence="5" id="KW-0963">Cytoplasm</keyword>
<dbReference type="SUPFAM" id="SSF64268">
    <property type="entry name" value="PX domain"/>
    <property type="match status" value="1"/>
</dbReference>
<dbReference type="FunFam" id="1.20.1270.60:FF:000042">
    <property type="entry name" value="Vacuolar targeting protein Atg24"/>
    <property type="match status" value="1"/>
</dbReference>
<keyword evidence="6" id="KW-0967">Endosome</keyword>
<dbReference type="Proteomes" id="UP000193467">
    <property type="component" value="Unassembled WGS sequence"/>
</dbReference>
<dbReference type="SMART" id="SM00312">
    <property type="entry name" value="PX"/>
    <property type="match status" value="1"/>
</dbReference>
<comment type="caution">
    <text evidence="14">The sequence shown here is derived from an EMBL/GenBank/DDBJ whole genome shotgun (WGS) entry which is preliminary data.</text>
</comment>
<dbReference type="OrthoDB" id="205639at2759"/>
<evidence type="ECO:0000256" key="2">
    <source>
        <dbReference type="ARBA" id="ARBA00004496"/>
    </source>
</evidence>
<keyword evidence="4" id="KW-0813">Transport</keyword>
<dbReference type="GO" id="GO:0035091">
    <property type="term" value="F:phosphatidylinositol binding"/>
    <property type="evidence" value="ECO:0007669"/>
    <property type="project" value="InterPro"/>
</dbReference>
<dbReference type="InParanoid" id="A0A1Y2F8P8"/>
<feature type="compositionally biased region" description="Low complexity" evidence="12">
    <location>
        <begin position="19"/>
        <end position="36"/>
    </location>
</feature>
<dbReference type="Pfam" id="PF00787">
    <property type="entry name" value="PX"/>
    <property type="match status" value="1"/>
</dbReference>
<dbReference type="AlphaFoldDB" id="A0A1Y2F8P8"/>
<dbReference type="CDD" id="cd06863">
    <property type="entry name" value="PX_Atg24p"/>
    <property type="match status" value="1"/>
</dbReference>
<dbReference type="GO" id="GO:0000422">
    <property type="term" value="P:autophagy of mitochondrion"/>
    <property type="evidence" value="ECO:0007669"/>
    <property type="project" value="TreeGrafter"/>
</dbReference>
<evidence type="ECO:0000256" key="6">
    <source>
        <dbReference type="ARBA" id="ARBA00022753"/>
    </source>
</evidence>
<evidence type="ECO:0000256" key="9">
    <source>
        <dbReference type="ARBA" id="ARBA00023136"/>
    </source>
</evidence>
<dbReference type="InterPro" id="IPR036871">
    <property type="entry name" value="PX_dom_sf"/>
</dbReference>
<feature type="region of interest" description="Disordered" evidence="12">
    <location>
        <begin position="1"/>
        <end position="83"/>
    </location>
</feature>
<dbReference type="GO" id="GO:0015031">
    <property type="term" value="P:protein transport"/>
    <property type="evidence" value="ECO:0007669"/>
    <property type="project" value="TreeGrafter"/>
</dbReference>
<name>A0A1Y2F8P8_9BASI</name>
<dbReference type="GO" id="GO:0034727">
    <property type="term" value="P:piecemeal microautophagy of the nucleus"/>
    <property type="evidence" value="ECO:0007669"/>
    <property type="project" value="TreeGrafter"/>
</dbReference>
<evidence type="ECO:0000256" key="8">
    <source>
        <dbReference type="ARBA" id="ARBA00023121"/>
    </source>
</evidence>
<dbReference type="Gene3D" id="1.20.1270.60">
    <property type="entry name" value="Arfaptin homology (AH) domain/BAR domain"/>
    <property type="match status" value="1"/>
</dbReference>